<protein>
    <submittedName>
        <fullName evidence="1">14334_t:CDS:1</fullName>
    </submittedName>
</protein>
<keyword evidence="2" id="KW-1185">Reference proteome</keyword>
<organism evidence="1 2">
    <name type="scientific">Cetraspora pellucida</name>
    <dbReference type="NCBI Taxonomy" id="1433469"/>
    <lineage>
        <taxon>Eukaryota</taxon>
        <taxon>Fungi</taxon>
        <taxon>Fungi incertae sedis</taxon>
        <taxon>Mucoromycota</taxon>
        <taxon>Glomeromycotina</taxon>
        <taxon>Glomeromycetes</taxon>
        <taxon>Diversisporales</taxon>
        <taxon>Gigasporaceae</taxon>
        <taxon>Cetraspora</taxon>
    </lineage>
</organism>
<proteinExistence type="predicted"/>
<evidence type="ECO:0000313" key="1">
    <source>
        <dbReference type="EMBL" id="CAG8739007.1"/>
    </source>
</evidence>
<dbReference type="Proteomes" id="UP000789366">
    <property type="component" value="Unassembled WGS sequence"/>
</dbReference>
<reference evidence="1" key="1">
    <citation type="submission" date="2021-06" db="EMBL/GenBank/DDBJ databases">
        <authorList>
            <person name="Kallberg Y."/>
            <person name="Tangrot J."/>
            <person name="Rosling A."/>
        </authorList>
    </citation>
    <scope>NUCLEOTIDE SEQUENCE</scope>
    <source>
        <strain evidence="1">28 12/20/2015</strain>
    </source>
</reference>
<dbReference type="EMBL" id="CAJVPW010037030">
    <property type="protein sequence ID" value="CAG8739007.1"/>
    <property type="molecule type" value="Genomic_DNA"/>
</dbReference>
<comment type="caution">
    <text evidence="1">The sequence shown here is derived from an EMBL/GenBank/DDBJ whole genome shotgun (WGS) entry which is preliminary data.</text>
</comment>
<accession>A0ACA9QCT5</accession>
<gene>
    <name evidence="1" type="ORF">SPELUC_LOCUS13650</name>
</gene>
<sequence length="106" mass="12545">MQSKDNSLRELNSRLIAEIDKLKRENINIKTENTRLKQDIEENAKCEAEYEIKIKKLEQSNKMNINLKDKVMKLRNDIEEIKKKDQIITNTQNILSTEDILSENLE</sequence>
<name>A0ACA9QCT5_9GLOM</name>
<evidence type="ECO:0000313" key="2">
    <source>
        <dbReference type="Proteomes" id="UP000789366"/>
    </source>
</evidence>